<gene>
    <name evidence="2" type="ORF">FHS54_002230</name>
</gene>
<dbReference type="Proteomes" id="UP000576821">
    <property type="component" value="Unassembled WGS sequence"/>
</dbReference>
<dbReference type="RefSeq" id="WP_167303854.1">
    <property type="nucleotide sequence ID" value="NZ_JAASQR010000003.1"/>
</dbReference>
<reference evidence="2 3" key="1">
    <citation type="submission" date="2020-03" db="EMBL/GenBank/DDBJ databases">
        <title>Genomic Encyclopedia of Type Strains, Phase IV (KMG-IV): sequencing the most valuable type-strain genomes for metagenomic binning, comparative biology and taxonomic classification.</title>
        <authorList>
            <person name="Goeker M."/>
        </authorList>
    </citation>
    <scope>NUCLEOTIDE SEQUENCE [LARGE SCALE GENOMIC DNA]</scope>
    <source>
        <strain evidence="2 3">DSM 21299</strain>
    </source>
</reference>
<evidence type="ECO:0000313" key="3">
    <source>
        <dbReference type="Proteomes" id="UP000576821"/>
    </source>
</evidence>
<evidence type="ECO:0000259" key="1">
    <source>
        <dbReference type="Pfam" id="PF13614"/>
    </source>
</evidence>
<dbReference type="InterPro" id="IPR050678">
    <property type="entry name" value="DNA_Partitioning_ATPase"/>
</dbReference>
<name>A0A846M923_9SPHN</name>
<keyword evidence="3" id="KW-1185">Reference proteome</keyword>
<dbReference type="AlphaFoldDB" id="A0A846M923"/>
<feature type="domain" description="AAA" evidence="1">
    <location>
        <begin position="9"/>
        <end position="163"/>
    </location>
</feature>
<accession>A0A846M923</accession>
<comment type="caution">
    <text evidence="2">The sequence shown here is derived from an EMBL/GenBank/DDBJ whole genome shotgun (WGS) entry which is preliminary data.</text>
</comment>
<dbReference type="CDD" id="cd02042">
    <property type="entry name" value="ParAB_family"/>
    <property type="match status" value="1"/>
</dbReference>
<proteinExistence type="predicted"/>
<dbReference type="InterPro" id="IPR027417">
    <property type="entry name" value="P-loop_NTPase"/>
</dbReference>
<dbReference type="PANTHER" id="PTHR13696">
    <property type="entry name" value="P-LOOP CONTAINING NUCLEOSIDE TRIPHOSPHATE HYDROLASE"/>
    <property type="match status" value="1"/>
</dbReference>
<dbReference type="Gene3D" id="3.40.50.300">
    <property type="entry name" value="P-loop containing nucleotide triphosphate hydrolases"/>
    <property type="match status" value="1"/>
</dbReference>
<protein>
    <submittedName>
        <fullName evidence="2">Cellulose biosynthesis protein BcsQ</fullName>
    </submittedName>
</protein>
<dbReference type="PANTHER" id="PTHR13696:SF99">
    <property type="entry name" value="COBYRINIC ACID AC-DIAMIDE SYNTHASE"/>
    <property type="match status" value="1"/>
</dbReference>
<dbReference type="InterPro" id="IPR025669">
    <property type="entry name" value="AAA_dom"/>
</dbReference>
<dbReference type="SUPFAM" id="SSF52540">
    <property type="entry name" value="P-loop containing nucleoside triphosphate hydrolases"/>
    <property type="match status" value="1"/>
</dbReference>
<sequence>MAKEPELATIAVYSLKGGVGKTTFAINLAWASAAISRRRTLLWDLDPQAAASWLISTDRQSRDAAQAIFSKDVEVRKLIQPSTVPGLDLIAADTSLRSLDHLFREMDKKKRLAKLIESLGQDYDRIILDCPPGLTETSEQVLRATNMVVIPVIPSPLSQRAMGEVARYLVQRGGSHAPIMPVYSMVDRRRALHRKALEDQPGWPAIPMASMVEQMTVKRKPLGAFAASSPPAQSFAGLWTTIERQVQKHQKNGG</sequence>
<organism evidence="2 3">
    <name type="scientific">Sphingobium vermicomposti</name>
    <dbReference type="NCBI Taxonomy" id="529005"/>
    <lineage>
        <taxon>Bacteria</taxon>
        <taxon>Pseudomonadati</taxon>
        <taxon>Pseudomonadota</taxon>
        <taxon>Alphaproteobacteria</taxon>
        <taxon>Sphingomonadales</taxon>
        <taxon>Sphingomonadaceae</taxon>
        <taxon>Sphingobium</taxon>
    </lineage>
</organism>
<dbReference type="EMBL" id="JAASQR010000003">
    <property type="protein sequence ID" value="NIJ17241.1"/>
    <property type="molecule type" value="Genomic_DNA"/>
</dbReference>
<evidence type="ECO:0000313" key="2">
    <source>
        <dbReference type="EMBL" id="NIJ17241.1"/>
    </source>
</evidence>
<dbReference type="Pfam" id="PF13614">
    <property type="entry name" value="AAA_31"/>
    <property type="match status" value="1"/>
</dbReference>